<accession>A0A1U7JEU6</accession>
<gene>
    <name evidence="5" type="ORF">A3843_15980</name>
</gene>
<dbReference type="GO" id="GO:0008233">
    <property type="term" value="F:peptidase activity"/>
    <property type="evidence" value="ECO:0007669"/>
    <property type="project" value="UniProtKB-KW"/>
</dbReference>
<dbReference type="AlphaFoldDB" id="A0A1U7JEU6"/>
<feature type="domain" description="Prohead serine protease" evidence="4">
    <location>
        <begin position="2"/>
        <end position="132"/>
    </location>
</feature>
<evidence type="ECO:0000313" key="6">
    <source>
        <dbReference type="Proteomes" id="UP000185783"/>
    </source>
</evidence>
<dbReference type="SUPFAM" id="SSF50789">
    <property type="entry name" value="Herpes virus serine proteinase, assemblin"/>
    <property type="match status" value="1"/>
</dbReference>
<dbReference type="STRING" id="197461.A3843_15980"/>
<dbReference type="Proteomes" id="UP000185783">
    <property type="component" value="Unassembled WGS sequence"/>
</dbReference>
<dbReference type="InterPro" id="IPR006433">
    <property type="entry name" value="Prohead_protease"/>
</dbReference>
<dbReference type="InterPro" id="IPR054613">
    <property type="entry name" value="Peptidase_S78_dom"/>
</dbReference>
<keyword evidence="2 5" id="KW-0645">Protease</keyword>
<dbReference type="Pfam" id="PF04586">
    <property type="entry name" value="Peptidase_S78"/>
    <property type="match status" value="1"/>
</dbReference>
<keyword evidence="6" id="KW-1185">Reference proteome</keyword>
<evidence type="ECO:0000256" key="2">
    <source>
        <dbReference type="ARBA" id="ARBA00022670"/>
    </source>
</evidence>
<name>A0A1U7JEU6_9HYPH</name>
<protein>
    <submittedName>
        <fullName evidence="5">Protease</fullName>
    </submittedName>
</protein>
<comment type="caution">
    <text evidence="5">The sequence shown here is derived from an EMBL/GenBank/DDBJ whole genome shotgun (WGS) entry which is preliminary data.</text>
</comment>
<evidence type="ECO:0000256" key="1">
    <source>
        <dbReference type="ARBA" id="ARBA00022612"/>
    </source>
</evidence>
<evidence type="ECO:0000259" key="4">
    <source>
        <dbReference type="Pfam" id="PF04586"/>
    </source>
</evidence>
<proteinExistence type="predicted"/>
<dbReference type="NCBIfam" id="TIGR01543">
    <property type="entry name" value="proheadase_HK97"/>
    <property type="match status" value="1"/>
</dbReference>
<keyword evidence="3" id="KW-0378">Hydrolase</keyword>
<evidence type="ECO:0000256" key="3">
    <source>
        <dbReference type="ARBA" id="ARBA00022801"/>
    </source>
</evidence>
<dbReference type="GO" id="GO:0006508">
    <property type="term" value="P:proteolysis"/>
    <property type="evidence" value="ECO:0007669"/>
    <property type="project" value="UniProtKB-KW"/>
</dbReference>
<keyword evidence="1" id="KW-1188">Viral release from host cell</keyword>
<organism evidence="5 6">
    <name type="scientific">Pseudovibrio exalbescens</name>
    <dbReference type="NCBI Taxonomy" id="197461"/>
    <lineage>
        <taxon>Bacteria</taxon>
        <taxon>Pseudomonadati</taxon>
        <taxon>Pseudomonadota</taxon>
        <taxon>Alphaproteobacteria</taxon>
        <taxon>Hyphomicrobiales</taxon>
        <taxon>Stappiaceae</taxon>
        <taxon>Pseudovibrio</taxon>
    </lineage>
</organism>
<reference evidence="5 6" key="1">
    <citation type="submission" date="2016-03" db="EMBL/GenBank/DDBJ databases">
        <title>Genome sequence of Nesiotobacter sp. nov., a moderately halophilic alphaproteobacterium isolated from the Yellow Sea, China.</title>
        <authorList>
            <person name="Zhang G."/>
            <person name="Zhang R."/>
        </authorList>
    </citation>
    <scope>NUCLEOTIDE SEQUENCE [LARGE SCALE GENOMIC DNA]</scope>
    <source>
        <strain evidence="5 6">WB1-6</strain>
    </source>
</reference>
<sequence length="135" mass="15089">MQIRGYASRFHEVDDGGDCVHRGAFLRSLVRRPTQDIKMLWQHDPSRPIGRWTSIREDSQGLFVQGEILDAVAQGREAAHLIAAGVLNGLSIGFKARKARRDPHTGCRDVLAVDLWEVSLVTFPLLRSARLDSSD</sequence>
<evidence type="ECO:0000313" key="5">
    <source>
        <dbReference type="EMBL" id="OKL43204.1"/>
    </source>
</evidence>
<dbReference type="RefSeq" id="WP_028482996.1">
    <property type="nucleotide sequence ID" value="NZ_LVVZ01000022.1"/>
</dbReference>
<dbReference type="EMBL" id="LVVZ01000022">
    <property type="protein sequence ID" value="OKL43204.1"/>
    <property type="molecule type" value="Genomic_DNA"/>
</dbReference>